<accession>A0A0D3JHE9</accession>
<evidence type="ECO:0000313" key="3">
    <source>
        <dbReference type="Proteomes" id="UP000013827"/>
    </source>
</evidence>
<dbReference type="HOGENOM" id="CLU_570414_0_0_1"/>
<dbReference type="Proteomes" id="UP000013827">
    <property type="component" value="Unassembled WGS sequence"/>
</dbReference>
<keyword evidence="3" id="KW-1185">Reference proteome</keyword>
<dbReference type="KEGG" id="ehx:EMIHUDRAFT_447730"/>
<reference evidence="3" key="1">
    <citation type="journal article" date="2013" name="Nature">
        <title>Pan genome of the phytoplankton Emiliania underpins its global distribution.</title>
        <authorList>
            <person name="Read B.A."/>
            <person name="Kegel J."/>
            <person name="Klute M.J."/>
            <person name="Kuo A."/>
            <person name="Lefebvre S.C."/>
            <person name="Maumus F."/>
            <person name="Mayer C."/>
            <person name="Miller J."/>
            <person name="Monier A."/>
            <person name="Salamov A."/>
            <person name="Young J."/>
            <person name="Aguilar M."/>
            <person name="Claverie J.M."/>
            <person name="Frickenhaus S."/>
            <person name="Gonzalez K."/>
            <person name="Herman E.K."/>
            <person name="Lin Y.C."/>
            <person name="Napier J."/>
            <person name="Ogata H."/>
            <person name="Sarno A.F."/>
            <person name="Shmutz J."/>
            <person name="Schroeder D."/>
            <person name="de Vargas C."/>
            <person name="Verret F."/>
            <person name="von Dassow P."/>
            <person name="Valentin K."/>
            <person name="Van de Peer Y."/>
            <person name="Wheeler G."/>
            <person name="Dacks J.B."/>
            <person name="Delwiche C.F."/>
            <person name="Dyhrman S.T."/>
            <person name="Glockner G."/>
            <person name="John U."/>
            <person name="Richards T."/>
            <person name="Worden A.Z."/>
            <person name="Zhang X."/>
            <person name="Grigoriev I.V."/>
            <person name="Allen A.E."/>
            <person name="Bidle K."/>
            <person name="Borodovsky M."/>
            <person name="Bowler C."/>
            <person name="Brownlee C."/>
            <person name="Cock J.M."/>
            <person name="Elias M."/>
            <person name="Gladyshev V.N."/>
            <person name="Groth M."/>
            <person name="Guda C."/>
            <person name="Hadaegh A."/>
            <person name="Iglesias-Rodriguez M.D."/>
            <person name="Jenkins J."/>
            <person name="Jones B.M."/>
            <person name="Lawson T."/>
            <person name="Leese F."/>
            <person name="Lindquist E."/>
            <person name="Lobanov A."/>
            <person name="Lomsadze A."/>
            <person name="Malik S.B."/>
            <person name="Marsh M.E."/>
            <person name="Mackinder L."/>
            <person name="Mock T."/>
            <person name="Mueller-Roeber B."/>
            <person name="Pagarete A."/>
            <person name="Parker M."/>
            <person name="Probert I."/>
            <person name="Quesneville H."/>
            <person name="Raines C."/>
            <person name="Rensing S.A."/>
            <person name="Riano-Pachon D.M."/>
            <person name="Richier S."/>
            <person name="Rokitta S."/>
            <person name="Shiraiwa Y."/>
            <person name="Soanes D.M."/>
            <person name="van der Giezen M."/>
            <person name="Wahlund T.M."/>
            <person name="Williams B."/>
            <person name="Wilson W."/>
            <person name="Wolfe G."/>
            <person name="Wurch L.L."/>
        </authorList>
    </citation>
    <scope>NUCLEOTIDE SEQUENCE</scope>
</reference>
<dbReference type="RefSeq" id="XP_005775363.1">
    <property type="nucleotide sequence ID" value="XM_005775306.1"/>
</dbReference>
<evidence type="ECO:0000313" key="2">
    <source>
        <dbReference type="EnsemblProtists" id="EOD22934"/>
    </source>
</evidence>
<evidence type="ECO:0000256" key="1">
    <source>
        <dbReference type="SAM" id="MobiDB-lite"/>
    </source>
</evidence>
<dbReference type="PaxDb" id="2903-EOD22934"/>
<feature type="region of interest" description="Disordered" evidence="1">
    <location>
        <begin position="190"/>
        <end position="224"/>
    </location>
</feature>
<dbReference type="EnsemblProtists" id="EOD22934">
    <property type="protein sequence ID" value="EOD22934"/>
    <property type="gene ID" value="EMIHUDRAFT_447730"/>
</dbReference>
<dbReference type="AlphaFoldDB" id="A0A0D3JHE9"/>
<protein>
    <submittedName>
        <fullName evidence="2">Uncharacterized protein</fullName>
    </submittedName>
</protein>
<name>A0A0D3JHE9_EMIH1</name>
<dbReference type="GeneID" id="17268481"/>
<proteinExistence type="predicted"/>
<reference evidence="2" key="2">
    <citation type="submission" date="2024-10" db="UniProtKB">
        <authorList>
            <consortium name="EnsemblProtists"/>
        </authorList>
    </citation>
    <scope>IDENTIFICATION</scope>
</reference>
<organism evidence="2 3">
    <name type="scientific">Emiliania huxleyi (strain CCMP1516)</name>
    <dbReference type="NCBI Taxonomy" id="280463"/>
    <lineage>
        <taxon>Eukaryota</taxon>
        <taxon>Haptista</taxon>
        <taxon>Haptophyta</taxon>
        <taxon>Prymnesiophyceae</taxon>
        <taxon>Isochrysidales</taxon>
        <taxon>Noelaerhabdaceae</taxon>
        <taxon>Emiliania</taxon>
    </lineage>
</organism>
<sequence>MARSSVYAVPRSPLAPHDPNAILVAQRPAAAKPQTLRFHELIAGASHDPAWARRILSALSGAEKSLLRDTQPALTAAIATLLSSSELVGQDLFRLTTHLLASVYSAAGSDRATGLTPLLATLRIHSPPQVYSAPSQAAVPAMSEARGGAERCAASVAVAGLEAAPAAWGAMEAALAALLLEQCDAALPPSCDAPPQPAGRAGEPSGVRLPPSRLGEGGEDAGRPDLLDADRWETFRAALQLPALQLQAQQLAGSMRPPETFLDGPVGLEEPVGLEATHTPDEFGMRNTSAPLDDLSALLTLEYTPLLDEPPAPPLLPAAAERQAAHPLAGRRLVGAISTHPRLVWKPQLPRCPAKPAAIQAPFLADATARPMPSDVELREARWRRAGASSFWENHVDHGAIGTDSATFSGRVSADKRGPSKLKNESLRTARLCGDIASTMLDGRHSHTHTLSHSALRDALALYASCNFLAPPSTLRTAV</sequence>